<keyword evidence="2" id="KW-1185">Reference proteome</keyword>
<name>A0A9X0AJN0_9HELO</name>
<evidence type="ECO:0000313" key="2">
    <source>
        <dbReference type="Proteomes" id="UP001152300"/>
    </source>
</evidence>
<comment type="caution">
    <text evidence="1">The sequence shown here is derived from an EMBL/GenBank/DDBJ whole genome shotgun (WGS) entry which is preliminary data.</text>
</comment>
<gene>
    <name evidence="1" type="ORF">OCU04_008742</name>
</gene>
<dbReference type="AlphaFoldDB" id="A0A9X0AJN0"/>
<reference evidence="1" key="1">
    <citation type="submission" date="2022-11" db="EMBL/GenBank/DDBJ databases">
        <title>Genome Resource of Sclerotinia nivalis Strain SnTB1, a Plant Pathogen Isolated from American Ginseng.</title>
        <authorList>
            <person name="Fan S."/>
        </authorList>
    </citation>
    <scope>NUCLEOTIDE SEQUENCE</scope>
    <source>
        <strain evidence="1">SnTB1</strain>
    </source>
</reference>
<proteinExistence type="predicted"/>
<protein>
    <submittedName>
        <fullName evidence="1">Uncharacterized protein</fullName>
    </submittedName>
</protein>
<sequence>MPQALDLRHANDLTVKDWNLLIGWNPYLQKEHLGKMNDQRLYLWRMKTFLSIQFVPVEQVEERITEYFNIMGLSFPALTDTLCQIVRARFPSLVMASLGHHHLDSDKTMIEICVTAKVFVRTMPPPEYDGTNLQITDLCPLTQYVISMA</sequence>
<dbReference type="Proteomes" id="UP001152300">
    <property type="component" value="Unassembled WGS sequence"/>
</dbReference>
<organism evidence="1 2">
    <name type="scientific">Sclerotinia nivalis</name>
    <dbReference type="NCBI Taxonomy" id="352851"/>
    <lineage>
        <taxon>Eukaryota</taxon>
        <taxon>Fungi</taxon>
        <taxon>Dikarya</taxon>
        <taxon>Ascomycota</taxon>
        <taxon>Pezizomycotina</taxon>
        <taxon>Leotiomycetes</taxon>
        <taxon>Helotiales</taxon>
        <taxon>Sclerotiniaceae</taxon>
        <taxon>Sclerotinia</taxon>
    </lineage>
</organism>
<dbReference type="EMBL" id="JAPEIS010000010">
    <property type="protein sequence ID" value="KAJ8062188.1"/>
    <property type="molecule type" value="Genomic_DNA"/>
</dbReference>
<evidence type="ECO:0000313" key="1">
    <source>
        <dbReference type="EMBL" id="KAJ8062188.1"/>
    </source>
</evidence>
<accession>A0A9X0AJN0</accession>